<accession>A0A0E0DME6</accession>
<evidence type="ECO:0000256" key="1">
    <source>
        <dbReference type="SAM" id="MobiDB-lite"/>
    </source>
</evidence>
<evidence type="ECO:0000313" key="2">
    <source>
        <dbReference type="EnsemblPlants" id="OMERI05G04090.1"/>
    </source>
</evidence>
<dbReference type="Proteomes" id="UP000008021">
    <property type="component" value="Chromosome 5"/>
</dbReference>
<feature type="region of interest" description="Disordered" evidence="1">
    <location>
        <begin position="1"/>
        <end position="39"/>
    </location>
</feature>
<proteinExistence type="predicted"/>
<dbReference type="PANTHER" id="PTHR48179:SF1">
    <property type="entry name" value="OS08G0232201 PROTEIN"/>
    <property type="match status" value="1"/>
</dbReference>
<reference evidence="2" key="2">
    <citation type="submission" date="2018-05" db="EMBL/GenBank/DDBJ databases">
        <title>OmerRS3 (Oryza meridionalis Reference Sequence Version 3).</title>
        <authorList>
            <person name="Zhang J."/>
            <person name="Kudrna D."/>
            <person name="Lee S."/>
            <person name="Talag J."/>
            <person name="Welchert J."/>
            <person name="Wing R.A."/>
        </authorList>
    </citation>
    <scope>NUCLEOTIDE SEQUENCE [LARGE SCALE GENOMIC DNA]</scope>
    <source>
        <strain evidence="2">cv. OR44</strain>
    </source>
</reference>
<dbReference type="PANTHER" id="PTHR48179">
    <property type="entry name" value="OS08G0232201 PROTEIN"/>
    <property type="match status" value="1"/>
</dbReference>
<dbReference type="EnsemblPlants" id="OMERI05G04090.1">
    <property type="protein sequence ID" value="OMERI05G04090.1"/>
    <property type="gene ID" value="OMERI05G04090"/>
</dbReference>
<reference evidence="2" key="1">
    <citation type="submission" date="2015-04" db="UniProtKB">
        <authorList>
            <consortium name="EnsemblPlants"/>
        </authorList>
    </citation>
    <scope>IDENTIFICATION</scope>
</reference>
<organism evidence="2">
    <name type="scientific">Oryza meridionalis</name>
    <dbReference type="NCBI Taxonomy" id="40149"/>
    <lineage>
        <taxon>Eukaryota</taxon>
        <taxon>Viridiplantae</taxon>
        <taxon>Streptophyta</taxon>
        <taxon>Embryophyta</taxon>
        <taxon>Tracheophyta</taxon>
        <taxon>Spermatophyta</taxon>
        <taxon>Magnoliopsida</taxon>
        <taxon>Liliopsida</taxon>
        <taxon>Poales</taxon>
        <taxon>Poaceae</taxon>
        <taxon>BOP clade</taxon>
        <taxon>Oryzoideae</taxon>
        <taxon>Oryzeae</taxon>
        <taxon>Oryzinae</taxon>
        <taxon>Oryza</taxon>
    </lineage>
</organism>
<feature type="region of interest" description="Disordered" evidence="1">
    <location>
        <begin position="97"/>
        <end position="124"/>
    </location>
</feature>
<dbReference type="HOGENOM" id="CLU_1172278_0_0_1"/>
<sequence>MADAARGGVRSAQGRQPPAEKEEQRRGRLRRRRWEQRRGRPEFALMPAVRPFAPVDLDPDSAAAVLLHDAPVDLDPSARRRQRCRLWTRRSNGGGPWLTSTPIRPWTGSDWGDRSSPPLPGTDLGPCRAQPCRAPAADGRGQLLLLLGARAALLLLRADEAVEVAVGLEADHEGTEAVLALHLALAEERDGLAEAAEARLHGEVVGRHGHGEGAAALEQLLHRALMVLPRGAVVIGE</sequence>
<dbReference type="AlphaFoldDB" id="A0A0E0DME6"/>
<protein>
    <submittedName>
        <fullName evidence="2">Uncharacterized protein</fullName>
    </submittedName>
</protein>
<keyword evidence="3" id="KW-1185">Reference proteome</keyword>
<name>A0A0E0DME6_9ORYZ</name>
<evidence type="ECO:0000313" key="3">
    <source>
        <dbReference type="Proteomes" id="UP000008021"/>
    </source>
</evidence>
<dbReference type="Gramene" id="OMERI05G04090.1">
    <property type="protein sequence ID" value="OMERI05G04090.1"/>
    <property type="gene ID" value="OMERI05G04090"/>
</dbReference>